<dbReference type="SUPFAM" id="SSF88713">
    <property type="entry name" value="Glycoside hydrolase/deacetylase"/>
    <property type="match status" value="1"/>
</dbReference>
<keyword evidence="2" id="KW-0479">Metal-binding</keyword>
<dbReference type="EMBL" id="ASRV01000092">
    <property type="protein sequence ID" value="EOR26509.1"/>
    <property type="molecule type" value="Genomic_DNA"/>
</dbReference>
<dbReference type="CDD" id="cd10803">
    <property type="entry name" value="YdjC_EF3048_like"/>
    <property type="match status" value="1"/>
</dbReference>
<dbReference type="OrthoDB" id="9774177at2"/>
<accession>R9CAV7</accession>
<dbReference type="GO" id="GO:0016811">
    <property type="term" value="F:hydrolase activity, acting on carbon-nitrogen (but not peptide) bonds, in linear amides"/>
    <property type="evidence" value="ECO:0007669"/>
    <property type="project" value="InterPro"/>
</dbReference>
<dbReference type="PANTHER" id="PTHR31609">
    <property type="entry name" value="YDJC DEACETYLASE FAMILY MEMBER"/>
    <property type="match status" value="1"/>
</dbReference>
<dbReference type="GO" id="GO:0019213">
    <property type="term" value="F:deacetylase activity"/>
    <property type="evidence" value="ECO:0007669"/>
    <property type="project" value="TreeGrafter"/>
</dbReference>
<evidence type="ECO:0000256" key="2">
    <source>
        <dbReference type="ARBA" id="ARBA00022723"/>
    </source>
</evidence>
<dbReference type="PANTHER" id="PTHR31609:SF1">
    <property type="entry name" value="CARBOHYDRATE DEACETYLASE"/>
    <property type="match status" value="1"/>
</dbReference>
<dbReference type="Gene3D" id="3.20.20.370">
    <property type="entry name" value="Glycoside hydrolase/deacetylase"/>
    <property type="match status" value="1"/>
</dbReference>
<dbReference type="Proteomes" id="UP000013988">
    <property type="component" value="Unassembled WGS sequence"/>
</dbReference>
<keyword evidence="4" id="KW-0460">Magnesium</keyword>
<proteinExistence type="predicted"/>
<evidence type="ECO:0000313" key="6">
    <source>
        <dbReference type="EMBL" id="EOR26509.1"/>
    </source>
</evidence>
<keyword evidence="5" id="KW-0119">Carbohydrate metabolism</keyword>
<comment type="cofactor">
    <cofactor evidence="1">
        <name>Mg(2+)</name>
        <dbReference type="ChEBI" id="CHEBI:18420"/>
    </cofactor>
</comment>
<evidence type="ECO:0008006" key="8">
    <source>
        <dbReference type="Google" id="ProtNLM"/>
    </source>
</evidence>
<evidence type="ECO:0000256" key="4">
    <source>
        <dbReference type="ARBA" id="ARBA00022842"/>
    </source>
</evidence>
<gene>
    <name evidence="6" type="ORF">A500_08046</name>
</gene>
<dbReference type="InterPro" id="IPR006879">
    <property type="entry name" value="YdjC-like"/>
</dbReference>
<name>R9CAV7_9CLOT</name>
<protein>
    <recommendedName>
        <fullName evidence="8">Carbohydrate deacetylase</fullName>
    </recommendedName>
</protein>
<keyword evidence="3" id="KW-0378">Hydrolase</keyword>
<comment type="caution">
    <text evidence="6">The sequence shown here is derived from an EMBL/GenBank/DDBJ whole genome shotgun (WGS) entry which is preliminary data.</text>
</comment>
<dbReference type="AlphaFoldDB" id="R9CAV7"/>
<dbReference type="PATRIC" id="fig|1202534.3.peg.1610"/>
<evidence type="ECO:0000256" key="5">
    <source>
        <dbReference type="ARBA" id="ARBA00023277"/>
    </source>
</evidence>
<dbReference type="NCBIfam" id="NF002559">
    <property type="entry name" value="PRK02134.1"/>
    <property type="match status" value="1"/>
</dbReference>
<dbReference type="GO" id="GO:0046872">
    <property type="term" value="F:metal ion binding"/>
    <property type="evidence" value="ECO:0007669"/>
    <property type="project" value="UniProtKB-KW"/>
</dbReference>
<sequence length="242" mass="27522">MRLIVNCDDFGYSKAVNYGIIEAYKNGIATSATLMAGMPGFNHALELIRENPGLGCGVHLTLSAYKPILKTHKTIVNEKGEFYKNLLECKDLNKIDLDEVYNEFCAQIEKVTNAGVKITHLDSHHHVHTLEFLKPVIEKIISKYNLPIRGGLNYKLNHDKVVPFEGIFYGENTSVETFKKIIEKQYDIVDVMTHPAYADSFLMESSSYNIKRLEELSILTSEKLKNLLAENKVLLCNYENIF</sequence>
<reference evidence="6 7" key="1">
    <citation type="submission" date="2013-03" db="EMBL/GenBank/DDBJ databases">
        <title>Whole genome shotgun sequencing of Clostridium sartagoforme AAU1.</title>
        <authorList>
            <person name="Joshi C.G."/>
            <person name="Duggirala S.M."/>
            <person name="Nathani N.M."/>
            <person name="Bhatt V.D."/>
            <person name="Patel A.K."/>
            <person name="Pandya P.R."/>
            <person name="KaPatel J.A."/>
        </authorList>
    </citation>
    <scope>NUCLEOTIDE SEQUENCE [LARGE SCALE GENOMIC DNA]</scope>
    <source>
        <strain evidence="6 7">AAU1</strain>
    </source>
</reference>
<organism evidence="6 7">
    <name type="scientific">Clostridium sartagoforme AAU1</name>
    <dbReference type="NCBI Taxonomy" id="1202534"/>
    <lineage>
        <taxon>Bacteria</taxon>
        <taxon>Bacillati</taxon>
        <taxon>Bacillota</taxon>
        <taxon>Clostridia</taxon>
        <taxon>Eubacteriales</taxon>
        <taxon>Clostridiaceae</taxon>
        <taxon>Clostridium</taxon>
    </lineage>
</organism>
<dbReference type="Pfam" id="PF04794">
    <property type="entry name" value="YdjC"/>
    <property type="match status" value="1"/>
</dbReference>
<dbReference type="RefSeq" id="WP_016207004.1">
    <property type="nucleotide sequence ID" value="NZ_ASRV01000092.1"/>
</dbReference>
<evidence type="ECO:0000256" key="3">
    <source>
        <dbReference type="ARBA" id="ARBA00022801"/>
    </source>
</evidence>
<evidence type="ECO:0000256" key="1">
    <source>
        <dbReference type="ARBA" id="ARBA00001946"/>
    </source>
</evidence>
<keyword evidence="7" id="KW-1185">Reference proteome</keyword>
<dbReference type="InterPro" id="IPR022948">
    <property type="entry name" value="COD_ChbG_bac"/>
</dbReference>
<dbReference type="InterPro" id="IPR011330">
    <property type="entry name" value="Glyco_hydro/deAcase_b/a-brl"/>
</dbReference>
<dbReference type="GO" id="GO:0000272">
    <property type="term" value="P:polysaccharide catabolic process"/>
    <property type="evidence" value="ECO:0007669"/>
    <property type="project" value="InterPro"/>
</dbReference>
<evidence type="ECO:0000313" key="7">
    <source>
        <dbReference type="Proteomes" id="UP000013988"/>
    </source>
</evidence>